<comment type="caution">
    <text evidence="9">The sequence shown here is derived from an EMBL/GenBank/DDBJ whole genome shotgun (WGS) entry which is preliminary data.</text>
</comment>
<sequence length="230" mass="25912">MKKRIILLISFLLPMSLSANVVINGTRVIYNEGVESVNVQLANNGNLASLTQNWIDDGDIDSTPESAHSPFYVYPPIVKILAGQGQTLKIKKADENIKNNIESVYYLNILDIPENLEALQGKTYLQLVMKSRIKIFYRPKSLIGQPETIYEKINYLRNGDNITVKNNSQYHFTIASISSDNVPKTILAESEMISPLSSRELPLINKLIGNKILVIYVDDFGVFKTQHIEL</sequence>
<dbReference type="OrthoDB" id="9131059at2"/>
<accession>A0A198GMH7</accession>
<keyword evidence="10" id="KW-1185">Reference proteome</keyword>
<feature type="domain" description="Pili assembly chaperone C-terminal" evidence="8">
    <location>
        <begin position="164"/>
        <end position="221"/>
    </location>
</feature>
<evidence type="ECO:0000259" key="8">
    <source>
        <dbReference type="Pfam" id="PF02753"/>
    </source>
</evidence>
<dbReference type="PRINTS" id="PR00969">
    <property type="entry name" value="CHAPERONPILI"/>
</dbReference>
<evidence type="ECO:0000256" key="5">
    <source>
        <dbReference type="ARBA" id="ARBA00023186"/>
    </source>
</evidence>
<comment type="subcellular location">
    <subcellularLocation>
        <location evidence="1">Periplasm</location>
    </subcellularLocation>
</comment>
<dbReference type="AlphaFoldDB" id="A0A198GMH7"/>
<dbReference type="EMBL" id="LXEN01000012">
    <property type="protein sequence ID" value="OAT38044.1"/>
    <property type="molecule type" value="Genomic_DNA"/>
</dbReference>
<dbReference type="InterPro" id="IPR016147">
    <property type="entry name" value="Pili_assmbl_chaperone_N"/>
</dbReference>
<dbReference type="InterPro" id="IPR001829">
    <property type="entry name" value="Pili_assmbl_chaperone_bac"/>
</dbReference>
<evidence type="ECO:0000313" key="10">
    <source>
        <dbReference type="Proteomes" id="UP000094023"/>
    </source>
</evidence>
<dbReference type="InterPro" id="IPR036316">
    <property type="entry name" value="Pili_assmbl_chap_C_dom_sf"/>
</dbReference>
<dbReference type="InterPro" id="IPR050643">
    <property type="entry name" value="Periplasmic_pilus_chap"/>
</dbReference>
<dbReference type="Proteomes" id="UP000094023">
    <property type="component" value="Unassembled WGS sequence"/>
</dbReference>
<dbReference type="InterPro" id="IPR016148">
    <property type="entry name" value="Pili_assmbl_chaperone_C"/>
</dbReference>
<feature type="signal peptide" evidence="6">
    <location>
        <begin position="1"/>
        <end position="19"/>
    </location>
</feature>
<comment type="similarity">
    <text evidence="2">Belongs to the periplasmic pilus chaperone family.</text>
</comment>
<dbReference type="RefSeq" id="WP_066745831.1">
    <property type="nucleotide sequence ID" value="NZ_LXEN01000012.1"/>
</dbReference>
<evidence type="ECO:0000259" key="7">
    <source>
        <dbReference type="Pfam" id="PF00345"/>
    </source>
</evidence>
<evidence type="ECO:0000256" key="6">
    <source>
        <dbReference type="SAM" id="SignalP"/>
    </source>
</evidence>
<dbReference type="PANTHER" id="PTHR30251">
    <property type="entry name" value="PILUS ASSEMBLY CHAPERONE"/>
    <property type="match status" value="1"/>
</dbReference>
<feature type="chain" id="PRO_5008279175" evidence="6">
    <location>
        <begin position="20"/>
        <end position="230"/>
    </location>
</feature>
<feature type="domain" description="Pili assembly chaperone N-terminal" evidence="7">
    <location>
        <begin position="21"/>
        <end position="142"/>
    </location>
</feature>
<dbReference type="InterPro" id="IPR013783">
    <property type="entry name" value="Ig-like_fold"/>
</dbReference>
<protein>
    <submittedName>
        <fullName evidence="9">Chaperone</fullName>
    </submittedName>
</protein>
<evidence type="ECO:0000256" key="2">
    <source>
        <dbReference type="ARBA" id="ARBA00007399"/>
    </source>
</evidence>
<organism evidence="9 10">
    <name type="scientific">Proteus myxofaciens ATCC 19692</name>
    <dbReference type="NCBI Taxonomy" id="1354337"/>
    <lineage>
        <taxon>Bacteria</taxon>
        <taxon>Pseudomonadati</taxon>
        <taxon>Pseudomonadota</taxon>
        <taxon>Gammaproteobacteria</taxon>
        <taxon>Enterobacterales</taxon>
        <taxon>Morganellaceae</taxon>
        <taxon>Proteus</taxon>
    </lineage>
</organism>
<reference evidence="9 10" key="1">
    <citation type="submission" date="2016-04" db="EMBL/GenBank/DDBJ databases">
        <title>ATOL: Assembling a taxonomically balanced genome-scale reconstruction of the evolutionary history of the Enterobacteriaceae.</title>
        <authorList>
            <person name="Plunkett G.III."/>
            <person name="Neeno-Eckwall E.C."/>
            <person name="Glasner J.D."/>
            <person name="Perna N.T."/>
        </authorList>
    </citation>
    <scope>NUCLEOTIDE SEQUENCE [LARGE SCALE GENOMIC DNA]</scope>
    <source>
        <strain evidence="9 10">ATCC 19692</strain>
    </source>
</reference>
<keyword evidence="3 6" id="KW-0732">Signal</keyword>
<dbReference type="GO" id="GO:0071555">
    <property type="term" value="P:cell wall organization"/>
    <property type="evidence" value="ECO:0007669"/>
    <property type="project" value="InterPro"/>
</dbReference>
<evidence type="ECO:0000256" key="3">
    <source>
        <dbReference type="ARBA" id="ARBA00022729"/>
    </source>
</evidence>
<evidence type="ECO:0000256" key="1">
    <source>
        <dbReference type="ARBA" id="ARBA00004418"/>
    </source>
</evidence>
<gene>
    <name evidence="9" type="ORF">M983_0251</name>
</gene>
<dbReference type="SUPFAM" id="SSF49354">
    <property type="entry name" value="PapD-like"/>
    <property type="match status" value="1"/>
</dbReference>
<evidence type="ECO:0000313" key="9">
    <source>
        <dbReference type="EMBL" id="OAT38044.1"/>
    </source>
</evidence>
<dbReference type="Pfam" id="PF00345">
    <property type="entry name" value="PapD_N"/>
    <property type="match status" value="1"/>
</dbReference>
<dbReference type="GO" id="GO:0030288">
    <property type="term" value="C:outer membrane-bounded periplasmic space"/>
    <property type="evidence" value="ECO:0007669"/>
    <property type="project" value="InterPro"/>
</dbReference>
<dbReference type="PANTHER" id="PTHR30251:SF10">
    <property type="entry name" value="FIMBRIAL CHAPERONE YEHC-RELATED"/>
    <property type="match status" value="1"/>
</dbReference>
<evidence type="ECO:0000256" key="4">
    <source>
        <dbReference type="ARBA" id="ARBA00022764"/>
    </source>
</evidence>
<dbReference type="InterPro" id="IPR008962">
    <property type="entry name" value="PapD-like_sf"/>
</dbReference>
<dbReference type="SUPFAM" id="SSF49584">
    <property type="entry name" value="Periplasmic chaperone C-domain"/>
    <property type="match status" value="1"/>
</dbReference>
<dbReference type="STRING" id="1354337.M983_0251"/>
<dbReference type="Gene3D" id="2.60.40.10">
    <property type="entry name" value="Immunoglobulins"/>
    <property type="match status" value="2"/>
</dbReference>
<keyword evidence="5" id="KW-0143">Chaperone</keyword>
<dbReference type="Pfam" id="PF02753">
    <property type="entry name" value="PapD_C"/>
    <property type="match status" value="1"/>
</dbReference>
<proteinExistence type="inferred from homology"/>
<keyword evidence="4" id="KW-0574">Periplasm</keyword>
<name>A0A198GMH7_9GAMM</name>